<evidence type="ECO:0000256" key="4">
    <source>
        <dbReference type="SAM" id="MobiDB-lite"/>
    </source>
</evidence>
<gene>
    <name evidence="7" type="primary">Fmnl2</name>
</gene>
<dbReference type="Ensembl" id="ENSCGRT00001031361.1">
    <property type="protein sequence ID" value="ENSCGRP00001027114.1"/>
    <property type="gene ID" value="ENSCGRG00001024179.1"/>
</dbReference>
<dbReference type="GO" id="GO:0032794">
    <property type="term" value="F:GTPase activating protein binding"/>
    <property type="evidence" value="ECO:0007669"/>
    <property type="project" value="UniProtKB-ARBA"/>
</dbReference>
<keyword evidence="1" id="KW-0449">Lipoprotein</keyword>
<dbReference type="GO" id="GO:0008360">
    <property type="term" value="P:regulation of cell shape"/>
    <property type="evidence" value="ECO:0007669"/>
    <property type="project" value="TreeGrafter"/>
</dbReference>
<dbReference type="InterPro" id="IPR010473">
    <property type="entry name" value="GTPase-bd"/>
</dbReference>
<dbReference type="Gene3D" id="1.25.10.10">
    <property type="entry name" value="Leucine-rich Repeat Variant"/>
    <property type="match status" value="2"/>
</dbReference>
<dbReference type="GO" id="GO:0016477">
    <property type="term" value="P:cell migration"/>
    <property type="evidence" value="ECO:0007669"/>
    <property type="project" value="TreeGrafter"/>
</dbReference>
<dbReference type="Pfam" id="PF02181">
    <property type="entry name" value="FH2"/>
    <property type="match status" value="1"/>
</dbReference>
<accession>A0A8C2N1B8</accession>
<name>A0A8C2N1B8_CRIGR</name>
<organism evidence="7 8">
    <name type="scientific">Cricetulus griseus</name>
    <name type="common">Chinese hamster</name>
    <name type="synonym">Cricetulus barabensis griseus</name>
    <dbReference type="NCBI Taxonomy" id="10029"/>
    <lineage>
        <taxon>Eukaryota</taxon>
        <taxon>Metazoa</taxon>
        <taxon>Chordata</taxon>
        <taxon>Craniata</taxon>
        <taxon>Vertebrata</taxon>
        <taxon>Euteleostomi</taxon>
        <taxon>Mammalia</taxon>
        <taxon>Eutheria</taxon>
        <taxon>Euarchontoglires</taxon>
        <taxon>Glires</taxon>
        <taxon>Rodentia</taxon>
        <taxon>Myomorpha</taxon>
        <taxon>Muroidea</taxon>
        <taxon>Cricetidae</taxon>
        <taxon>Cricetinae</taxon>
        <taxon>Cricetulus</taxon>
    </lineage>
</organism>
<keyword evidence="1" id="KW-0519">Myristate</keyword>
<protein>
    <submittedName>
        <fullName evidence="7">Formin-like 2</fullName>
    </submittedName>
</protein>
<dbReference type="PROSITE" id="PS51232">
    <property type="entry name" value="GBD_FH3"/>
    <property type="match status" value="1"/>
</dbReference>
<feature type="domain" description="GBD/FH3" evidence="5">
    <location>
        <begin position="18"/>
        <end position="464"/>
    </location>
</feature>
<dbReference type="FunFam" id="1.25.10.10:FF:000036">
    <property type="entry name" value="Formin-like protein 3 isoform 1"/>
    <property type="match status" value="1"/>
</dbReference>
<dbReference type="AlphaFoldDB" id="A0A8C2N1B8"/>
<reference evidence="7" key="2">
    <citation type="submission" date="2025-09" db="UniProtKB">
        <authorList>
            <consortium name="Ensembl"/>
        </authorList>
    </citation>
    <scope>IDENTIFICATION</scope>
</reference>
<dbReference type="PANTHER" id="PTHR45857">
    <property type="entry name" value="FORMIN-LIKE PROTEIN"/>
    <property type="match status" value="1"/>
</dbReference>
<dbReference type="GO" id="GO:0051015">
    <property type="term" value="F:actin filament binding"/>
    <property type="evidence" value="ECO:0007669"/>
    <property type="project" value="TreeGrafter"/>
</dbReference>
<dbReference type="Gene3D" id="1.20.58.2220">
    <property type="entry name" value="Formin, FH2 domain"/>
    <property type="match status" value="1"/>
</dbReference>
<evidence type="ECO:0000313" key="7">
    <source>
        <dbReference type="Ensembl" id="ENSCGRP00001027114.1"/>
    </source>
</evidence>
<evidence type="ECO:0000256" key="3">
    <source>
        <dbReference type="SAM" id="Coils"/>
    </source>
</evidence>
<dbReference type="Proteomes" id="UP000694386">
    <property type="component" value="Unplaced"/>
</dbReference>
<proteinExistence type="inferred from homology"/>
<dbReference type="Pfam" id="PF06371">
    <property type="entry name" value="Drf_GBD"/>
    <property type="match status" value="2"/>
</dbReference>
<dbReference type="GO" id="GO:0005829">
    <property type="term" value="C:cytosol"/>
    <property type="evidence" value="ECO:0007669"/>
    <property type="project" value="TreeGrafter"/>
</dbReference>
<dbReference type="InterPro" id="IPR015425">
    <property type="entry name" value="FH2_Formin"/>
</dbReference>
<dbReference type="SMART" id="SM01139">
    <property type="entry name" value="Drf_FH3"/>
    <property type="match status" value="1"/>
</dbReference>
<dbReference type="SMART" id="SM01140">
    <property type="entry name" value="Drf_GBD"/>
    <property type="match status" value="1"/>
</dbReference>
<dbReference type="FunFam" id="1.20.58.2220:FF:000001">
    <property type="entry name" value="Formin-like 1, isoform CRA_c"/>
    <property type="match status" value="1"/>
</dbReference>
<keyword evidence="3" id="KW-0175">Coiled coil</keyword>
<dbReference type="GO" id="GO:0031267">
    <property type="term" value="F:small GTPase binding"/>
    <property type="evidence" value="ECO:0007669"/>
    <property type="project" value="InterPro"/>
</dbReference>
<dbReference type="SUPFAM" id="SSF48371">
    <property type="entry name" value="ARM repeat"/>
    <property type="match status" value="1"/>
</dbReference>
<dbReference type="InterPro" id="IPR014768">
    <property type="entry name" value="GBD/FH3_dom"/>
</dbReference>
<dbReference type="PROSITE" id="PS51444">
    <property type="entry name" value="FH2"/>
    <property type="match status" value="1"/>
</dbReference>
<evidence type="ECO:0000256" key="1">
    <source>
        <dbReference type="ARBA" id="ARBA00022707"/>
    </source>
</evidence>
<dbReference type="Pfam" id="PF06367">
    <property type="entry name" value="Drf_FH3"/>
    <property type="match status" value="1"/>
</dbReference>
<dbReference type="InterPro" id="IPR010472">
    <property type="entry name" value="FH3_dom"/>
</dbReference>
<feature type="domain" description="FH2" evidence="6">
    <location>
        <begin position="575"/>
        <end position="966"/>
    </location>
</feature>
<evidence type="ECO:0000259" key="6">
    <source>
        <dbReference type="PROSITE" id="PS51444"/>
    </source>
</evidence>
<reference evidence="7" key="1">
    <citation type="submission" date="2025-08" db="UniProtKB">
        <authorList>
            <consortium name="Ensembl"/>
        </authorList>
    </citation>
    <scope>IDENTIFICATION</scope>
</reference>
<evidence type="ECO:0000259" key="5">
    <source>
        <dbReference type="PROSITE" id="PS51232"/>
    </source>
</evidence>
<feature type="compositionally biased region" description="Pro residues" evidence="4">
    <location>
        <begin position="521"/>
        <end position="532"/>
    </location>
</feature>
<dbReference type="SUPFAM" id="SSF101447">
    <property type="entry name" value="Formin homology 2 domain (FH2 domain)"/>
    <property type="match status" value="1"/>
</dbReference>
<feature type="compositionally biased region" description="Pro residues" evidence="4">
    <location>
        <begin position="542"/>
        <end position="557"/>
    </location>
</feature>
<dbReference type="InterPro" id="IPR016024">
    <property type="entry name" value="ARM-type_fold"/>
</dbReference>
<feature type="coiled-coil region" evidence="3">
    <location>
        <begin position="940"/>
        <end position="971"/>
    </location>
</feature>
<evidence type="ECO:0000256" key="2">
    <source>
        <dbReference type="ARBA" id="ARBA00023449"/>
    </source>
</evidence>
<dbReference type="GO" id="GO:0030866">
    <property type="term" value="P:cortical actin cytoskeleton organization"/>
    <property type="evidence" value="ECO:0007669"/>
    <property type="project" value="TreeGrafter"/>
</dbReference>
<dbReference type="FunFam" id="1.25.10.10:FF:000045">
    <property type="entry name" value="Formin-like protein 3 isoform 1"/>
    <property type="match status" value="1"/>
</dbReference>
<dbReference type="PANTHER" id="PTHR45857:SF5">
    <property type="entry name" value="FORMIN-LIKE PROTEIN 2"/>
    <property type="match status" value="1"/>
</dbReference>
<dbReference type="SMART" id="SM00498">
    <property type="entry name" value="FH2"/>
    <property type="match status" value="1"/>
</dbReference>
<dbReference type="InterPro" id="IPR043592">
    <property type="entry name" value="FMNL_animal"/>
</dbReference>
<dbReference type="InterPro" id="IPR011989">
    <property type="entry name" value="ARM-like"/>
</dbReference>
<dbReference type="InterPro" id="IPR042201">
    <property type="entry name" value="FH2_Formin_sf"/>
</dbReference>
<sequence length="1023" mass="116765">ILKESQIKTFFFFSRHGFSVPLKAVLELSRPDLLNAMNLPPDKARLLRQYDNEKKWELICDQERFQVKNPPHTYIQKLKGYLDPAVTRKKFRRRVQESTQVLRELEISLRTNHIGWVREFLNEENKGLDVLVEYLSFAQYAVTFDFESVESTVESTVDKSKPWSRSIEDLHRGNNLPSPVGNSVSRSGRHSALRYNTLPSRRTLKNSRLVSKKDDVHVCIMCLRAIMNYQYGFNMVMSHPHAVNEIALSLNNKNPRTKALVLELLAAVCLVRGGHEIILSAFDNFKEVCGEKQRFEKLMEHFRNEDNNIDFMVASMQFINIVVHSVEDMNFRVHLQYEFTKLGLDEYLDKLKHTESDKLQVQIQAYLDNVFDVGALLEDAETKNAALERVEELEENISHLSEKLQDTENEAMSKIVELEKQLMQRNKELDVVREIYKDANTQVHTLRKMVKEKEEAIQRQSTLEKKIHELEKQGTIKIQKKGDGDIAILPVVASGTLSGGSELAGGNYVGPVTGATSSGPSLPPPPPLPPSSDMPEAAETVPAPPLPPPPPSAPPLPGTSSPTVVFNSGLAAVKIKKPIKTKFRMPVFNWVALKPNQINGTVFNEIDDERILEDLNVDEFEEIFKTKAQGPAIDLSSSKQKITQKGSSKVTLLEANRAKNLAITLRKAGKTADEICKAIHVFDLKTLPVDFVECLMRFLPTENEVKVLRVYERERKPLENLSDEDRFMMQFSKIERLMQKMTIMAFIGNFAESIQMLTPQLHAIIAASVSIKSSQKLKKILEIILALGNYMNSSKRGAVYGFKLQSLDLLLDTKSTDRKQTLLHYISNVVKEKYQQVTLFYNELHYVEKAAAVSLENVLLDVRELQRGMDLTKREYTMHDHNTLLKEFILHNEGKLKKLQDDAKIAQDAFDDVVKYFGENPKTTPPSVFFPVFVRFVKAYKQAEEENELRKKQEQALMEKLLEQEALMEQQDPKSPSHKSKRQQQELIAELRRRQVKDNRHVYEGKDGAIEDIITVKPMASVS</sequence>
<evidence type="ECO:0000313" key="8">
    <source>
        <dbReference type="Proteomes" id="UP000694386"/>
    </source>
</evidence>
<feature type="coiled-coil region" evidence="3">
    <location>
        <begin position="376"/>
        <end position="473"/>
    </location>
</feature>
<comment type="similarity">
    <text evidence="2">Belongs to the formin homology family.</text>
</comment>
<feature type="region of interest" description="Disordered" evidence="4">
    <location>
        <begin position="508"/>
        <end position="560"/>
    </location>
</feature>